<dbReference type="GO" id="GO:0090313">
    <property type="term" value="P:regulation of protein targeting to membrane"/>
    <property type="evidence" value="ECO:0007669"/>
    <property type="project" value="TreeGrafter"/>
</dbReference>
<dbReference type="HOGENOM" id="CLU_017234_2_0_4"/>
<keyword evidence="2" id="KW-0812">Transmembrane</keyword>
<dbReference type="InterPro" id="IPR052894">
    <property type="entry name" value="AsmA-related"/>
</dbReference>
<evidence type="ECO:0000256" key="2">
    <source>
        <dbReference type="SAM" id="Phobius"/>
    </source>
</evidence>
<dbReference type="Proteomes" id="UP000002440">
    <property type="component" value="Chromosome"/>
</dbReference>
<dbReference type="STRING" id="265072.Mfla_1200"/>
<feature type="transmembrane region" description="Helical" evidence="2">
    <location>
        <begin position="20"/>
        <end position="42"/>
    </location>
</feature>
<dbReference type="Pfam" id="PF05170">
    <property type="entry name" value="AsmA"/>
    <property type="match status" value="2"/>
</dbReference>
<evidence type="ECO:0000313" key="4">
    <source>
        <dbReference type="EMBL" id="ABE49468.1"/>
    </source>
</evidence>
<dbReference type="RefSeq" id="WP_011479422.1">
    <property type="nucleotide sequence ID" value="NC_007947.1"/>
</dbReference>
<reference evidence="4 5" key="1">
    <citation type="submission" date="2006-03" db="EMBL/GenBank/DDBJ databases">
        <title>Complete sequence of Methylobacillus flagellatus KT.</title>
        <authorList>
            <consortium name="US DOE Joint Genome Institute"/>
            <person name="Copeland A."/>
            <person name="Lucas S."/>
            <person name="Lapidus A."/>
            <person name="Barry K."/>
            <person name="Detter J.C."/>
            <person name="Glavina del Rio T."/>
            <person name="Hammon N."/>
            <person name="Israni S."/>
            <person name="Dalin E."/>
            <person name="Tice H."/>
            <person name="Pitluck S."/>
            <person name="Brettin T."/>
            <person name="Bruce D."/>
            <person name="Han C."/>
            <person name="Tapia R."/>
            <person name="Saunders E."/>
            <person name="Gilna P."/>
            <person name="Schmutz J."/>
            <person name="Larimer F."/>
            <person name="Land M."/>
            <person name="Kyrpides N."/>
            <person name="Anderson I."/>
            <person name="Richardson P."/>
        </authorList>
    </citation>
    <scope>NUCLEOTIDE SEQUENCE [LARGE SCALE GENOMIC DNA]</scope>
    <source>
        <strain evidence="5">KT / ATCC 51484 / DSM 6875</strain>
    </source>
</reference>
<feature type="domain" description="AsmA" evidence="3">
    <location>
        <begin position="361"/>
        <end position="569"/>
    </location>
</feature>
<dbReference type="EMBL" id="CP000284">
    <property type="protein sequence ID" value="ABE49468.1"/>
    <property type="molecule type" value="Genomic_DNA"/>
</dbReference>
<evidence type="ECO:0000313" key="5">
    <source>
        <dbReference type="Proteomes" id="UP000002440"/>
    </source>
</evidence>
<keyword evidence="5" id="KW-1185">Reference proteome</keyword>
<dbReference type="eggNOG" id="COG2982">
    <property type="taxonomic scope" value="Bacteria"/>
</dbReference>
<gene>
    <name evidence="4" type="ordered locus">Mfla_1200</name>
</gene>
<sequence>MAQPLAGQTARRLIKFGKILLWLFLGVILAFVICEVQGWSFLREPAQSLLSKQLERDVRLDKPFRLRLLSGIQLDLGHLYISAPEKFNVPHLVDADNIRLKLRYRDLWHYRKQGELRIHEIIVDAIDGQLVRHADGSASWDFPKDESQPASPFPIIETLIVRNGSGHIDDAISATKLKATFKTDEGAKQAALRSEVSVDGQFKHRPLKAFLETPGFLPVATHDEDSPPIKSKGWLEYGKLRVDFDGQAADLFGRLNIEGSAVVTGPSLSVLGELVGSVFPTTDPFRLSASLSKQKDVWEVNVDSAKIGRSSLAATFQYDPRSKTTGIPILSGHIDGSRFYLADLAPAFGTLQADGSKPEPVEGRVIPDRPLDLPSLNLMDADITIKLDYMELGNAFALPISPFKAKLGLDKGKFMIGEILAQTADGTLTGSFSVDAHEDKNLDQAQYPPQWRIQLGWKDIDLGKWLQVSKARQEEARKQGKPVPPAYITGTLNGHTDLTGKGSTTAELLGSLNGKTTLFVEHGEISRLIMELLGLDIAQSVSAWLGGDQSQRLQCAVMDLKASDGVVRPEVALIDTPVTLVLIDGSINLGQEELDLLLAAKPKNFSPFTVRSPIRVQGSFAAPKVRPEAAPIAARLLGSVALAFVNPLAAILPYLDSGSSSATHPCGQALSASSPQDSGTPPENVSSPPPPSPLPVVPGH</sequence>
<feature type="domain" description="AsmA" evidence="3">
    <location>
        <begin position="15"/>
        <end position="152"/>
    </location>
</feature>
<dbReference type="KEGG" id="mfa:Mfla_1200"/>
<dbReference type="InterPro" id="IPR007844">
    <property type="entry name" value="AsmA"/>
</dbReference>
<keyword evidence="2" id="KW-0472">Membrane</keyword>
<proteinExistence type="predicted"/>
<organism evidence="4 5">
    <name type="scientific">Methylobacillus flagellatus (strain ATCC 51484 / DSM 6875 / VKM B-1610 / KT)</name>
    <dbReference type="NCBI Taxonomy" id="265072"/>
    <lineage>
        <taxon>Bacteria</taxon>
        <taxon>Pseudomonadati</taxon>
        <taxon>Pseudomonadota</taxon>
        <taxon>Betaproteobacteria</taxon>
        <taxon>Nitrosomonadales</taxon>
        <taxon>Methylophilaceae</taxon>
        <taxon>Methylobacillus</taxon>
    </lineage>
</organism>
<accession>Q1H219</accession>
<feature type="compositionally biased region" description="Pro residues" evidence="1">
    <location>
        <begin position="687"/>
        <end position="700"/>
    </location>
</feature>
<name>Q1H219_METFK</name>
<dbReference type="GO" id="GO:0005886">
    <property type="term" value="C:plasma membrane"/>
    <property type="evidence" value="ECO:0007669"/>
    <property type="project" value="TreeGrafter"/>
</dbReference>
<feature type="compositionally biased region" description="Polar residues" evidence="1">
    <location>
        <begin position="670"/>
        <end position="679"/>
    </location>
</feature>
<dbReference type="PANTHER" id="PTHR30441:SF4">
    <property type="entry name" value="PROTEIN ASMA"/>
    <property type="match status" value="1"/>
</dbReference>
<dbReference type="PANTHER" id="PTHR30441">
    <property type="entry name" value="DUF748 DOMAIN-CONTAINING PROTEIN"/>
    <property type="match status" value="1"/>
</dbReference>
<dbReference type="OrthoDB" id="5749006at2"/>
<keyword evidence="2" id="KW-1133">Transmembrane helix</keyword>
<protein>
    <submittedName>
        <fullName evidence="4">AsmA</fullName>
    </submittedName>
</protein>
<evidence type="ECO:0000259" key="3">
    <source>
        <dbReference type="Pfam" id="PF05170"/>
    </source>
</evidence>
<dbReference type="AlphaFoldDB" id="Q1H219"/>
<evidence type="ECO:0000256" key="1">
    <source>
        <dbReference type="SAM" id="MobiDB-lite"/>
    </source>
</evidence>
<feature type="region of interest" description="Disordered" evidence="1">
    <location>
        <begin position="663"/>
        <end position="700"/>
    </location>
</feature>